<sequence>MKITKYNIHHFLDKIEYDYSTETLTFYTNINGYYLPVSIINISLEPTVVITTNIKQLDSLGITRDKLFEGVIRCKNLRGYS</sequence>
<organism evidence="1 2">
    <name type="scientific">Vibrio phage phi 1</name>
    <dbReference type="NCBI Taxonomy" id="1589297"/>
    <lineage>
        <taxon>Viruses</taxon>
        <taxon>Duplodnaviria</taxon>
        <taxon>Heunggongvirae</taxon>
        <taxon>Uroviricota</taxon>
        <taxon>Caudoviricetes</taxon>
        <taxon>Schitoviridae</taxon>
        <taxon>Pacinivirus</taxon>
        <taxon>Pacinivirus phi1</taxon>
    </lineage>
</organism>
<name>A0A0B5HAE0_9CAUD</name>
<evidence type="ECO:0000313" key="2">
    <source>
        <dbReference type="Proteomes" id="UP000031803"/>
    </source>
</evidence>
<dbReference type="EMBL" id="KP280062">
    <property type="protein sequence ID" value="AJF40684.1"/>
    <property type="molecule type" value="Genomic_DNA"/>
</dbReference>
<dbReference type="KEGG" id="vg:26625622"/>
<protein>
    <submittedName>
        <fullName evidence="1">Uncharacterized protein</fullName>
    </submittedName>
</protein>
<keyword evidence="2" id="KW-1185">Reference proteome</keyword>
<dbReference type="GeneID" id="26625622"/>
<gene>
    <name evidence="1" type="ORF">SBVP1_0026</name>
</gene>
<evidence type="ECO:0000313" key="1">
    <source>
        <dbReference type="EMBL" id="AJF40684.1"/>
    </source>
</evidence>
<proteinExistence type="predicted"/>
<dbReference type="RefSeq" id="YP_009198544.1">
    <property type="nucleotide sequence ID" value="NC_028799.1"/>
</dbReference>
<reference evidence="1 2" key="1">
    <citation type="submission" date="2014-12" db="EMBL/GenBank/DDBJ databases">
        <title>Complete genome sequences of three Vibrio cholerae specific bacteriophages.</title>
        <authorList>
            <person name="Bhandare S.G."/>
            <person name="Warry A."/>
            <person name="Emes R.D."/>
            <person name="Hooton S.P.T."/>
            <person name="Barrow P.A."/>
            <person name="Atterbury R.J."/>
        </authorList>
    </citation>
    <scope>NUCLEOTIDE SEQUENCE [LARGE SCALE GENOMIC DNA]</scope>
</reference>
<accession>A0A0B5HAE0</accession>
<dbReference type="Proteomes" id="UP000031803">
    <property type="component" value="Segment"/>
</dbReference>